<accession>A0A9D1MLV7</accession>
<keyword evidence="1" id="KW-0472">Membrane</keyword>
<reference evidence="2" key="1">
    <citation type="submission" date="2020-10" db="EMBL/GenBank/DDBJ databases">
        <authorList>
            <person name="Gilroy R."/>
        </authorList>
    </citation>
    <scope>NUCLEOTIDE SEQUENCE</scope>
    <source>
        <strain evidence="2">9366</strain>
    </source>
</reference>
<proteinExistence type="predicted"/>
<feature type="transmembrane region" description="Helical" evidence="1">
    <location>
        <begin position="42"/>
        <end position="62"/>
    </location>
</feature>
<keyword evidence="1" id="KW-1133">Transmembrane helix</keyword>
<reference evidence="2" key="2">
    <citation type="journal article" date="2021" name="PeerJ">
        <title>Extensive microbial diversity within the chicken gut microbiome revealed by metagenomics and culture.</title>
        <authorList>
            <person name="Gilroy R."/>
            <person name="Ravi A."/>
            <person name="Getino M."/>
            <person name="Pursley I."/>
            <person name="Horton D.L."/>
            <person name="Alikhan N.F."/>
            <person name="Baker D."/>
            <person name="Gharbi K."/>
            <person name="Hall N."/>
            <person name="Watson M."/>
            <person name="Adriaenssens E.M."/>
            <person name="Foster-Nyarko E."/>
            <person name="Jarju S."/>
            <person name="Secka A."/>
            <person name="Antonio M."/>
            <person name="Oren A."/>
            <person name="Chaudhuri R.R."/>
            <person name="La Ragione R."/>
            <person name="Hildebrand F."/>
            <person name="Pallen M.J."/>
        </authorList>
    </citation>
    <scope>NUCLEOTIDE SEQUENCE</scope>
    <source>
        <strain evidence="2">9366</strain>
    </source>
</reference>
<protein>
    <submittedName>
        <fullName evidence="2">TIGR04086 family membrane protein</fullName>
    </submittedName>
</protein>
<gene>
    <name evidence="2" type="ORF">IAB07_01335</name>
</gene>
<organism evidence="2 3">
    <name type="scientific">Candidatus Caccalectryoclostridium excrementigallinarum</name>
    <dbReference type="NCBI Taxonomy" id="2840710"/>
    <lineage>
        <taxon>Bacteria</taxon>
        <taxon>Bacillati</taxon>
        <taxon>Bacillota</taxon>
        <taxon>Clostridia</taxon>
        <taxon>Christensenellales</taxon>
        <taxon>Christensenellaceae</taxon>
        <taxon>Christensenellaceae incertae sedis</taxon>
        <taxon>Candidatus Caccalectryoclostridium</taxon>
    </lineage>
</organism>
<feature type="transmembrane region" description="Helical" evidence="1">
    <location>
        <begin position="74"/>
        <end position="95"/>
    </location>
</feature>
<dbReference type="Pfam" id="PF12670">
    <property type="entry name" value="DUF3792"/>
    <property type="match status" value="1"/>
</dbReference>
<keyword evidence="1" id="KW-0812">Transmembrane</keyword>
<dbReference type="Proteomes" id="UP000824145">
    <property type="component" value="Unassembled WGS sequence"/>
</dbReference>
<comment type="caution">
    <text evidence="2">The sequence shown here is derived from an EMBL/GenBank/DDBJ whole genome shotgun (WGS) entry which is preliminary data.</text>
</comment>
<name>A0A9D1MLV7_9FIRM</name>
<dbReference type="InterPro" id="IPR023804">
    <property type="entry name" value="DUF3792_TM"/>
</dbReference>
<feature type="transmembrane region" description="Helical" evidence="1">
    <location>
        <begin position="12"/>
        <end position="36"/>
    </location>
</feature>
<dbReference type="EMBL" id="DVNJ01000004">
    <property type="protein sequence ID" value="HIU62399.1"/>
    <property type="molecule type" value="Genomic_DNA"/>
</dbReference>
<feature type="transmembrane region" description="Helical" evidence="1">
    <location>
        <begin position="101"/>
        <end position="121"/>
    </location>
</feature>
<dbReference type="NCBIfam" id="TIGR04086">
    <property type="entry name" value="TIGR04086_membr"/>
    <property type="match status" value="1"/>
</dbReference>
<dbReference type="AlphaFoldDB" id="A0A9D1MLV7"/>
<evidence type="ECO:0000256" key="1">
    <source>
        <dbReference type="SAM" id="Phobius"/>
    </source>
</evidence>
<sequence>MTKIAKTDVFDLLRALLIALLVSVAGVIILAVAAKFTDLSEGAIAGVNIAVRVLALLIGILAGVKCGKGLIKGLLVGLLFALLTYFISVAVAGGFDESGMTLYDALACALAGVISGGIRAAL</sequence>
<evidence type="ECO:0000313" key="2">
    <source>
        <dbReference type="EMBL" id="HIU62399.1"/>
    </source>
</evidence>
<evidence type="ECO:0000313" key="3">
    <source>
        <dbReference type="Proteomes" id="UP000824145"/>
    </source>
</evidence>